<dbReference type="OrthoDB" id="8564678at2"/>
<evidence type="ECO:0000313" key="1">
    <source>
        <dbReference type="EMBL" id="AMK38070.1"/>
    </source>
</evidence>
<dbReference type="PIRSF" id="PIRSF000039">
    <property type="entry name" value="Phenol_monooxy_K"/>
    <property type="match status" value="1"/>
</dbReference>
<dbReference type="EMBL" id="KU302354">
    <property type="protein sequence ID" value="AMK38070.1"/>
    <property type="molecule type" value="Genomic_DNA"/>
</dbReference>
<dbReference type="AlphaFoldDB" id="A0A140DDE3"/>
<dbReference type="InterPro" id="IPR010353">
    <property type="entry name" value="DmpK"/>
</dbReference>
<name>A0A140DDE3_PROMI</name>
<accession>A0A140DDE3</accession>
<sequence length="82" mass="9690">MQQLNVEQPPCFIHVTGTQRDKYIEFEFSIGDPELAVEMIMPVKAFEEFCAHHQVQHLSTDDFAKIEYDRMKWRFGQAGIRE</sequence>
<dbReference type="RefSeq" id="WP_006581702.1">
    <property type="nucleotide sequence ID" value="NZ_CAYFCJ010000095.1"/>
</dbReference>
<organism evidence="1">
    <name type="scientific">Proteus mirabilis</name>
    <dbReference type="NCBI Taxonomy" id="584"/>
    <lineage>
        <taxon>Bacteria</taxon>
        <taxon>Pseudomonadati</taxon>
        <taxon>Pseudomonadota</taxon>
        <taxon>Gammaproteobacteria</taxon>
        <taxon>Enterobacterales</taxon>
        <taxon>Morganellaceae</taxon>
        <taxon>Proteus</taxon>
    </lineage>
</organism>
<reference evidence="1" key="1">
    <citation type="submission" date="2015-12" db="EMBL/GenBank/DDBJ databases">
        <title>Rare detection of the Acinetobacter class D carbapenemase blaOXA-23 gene in Proteus mirabilis.</title>
        <authorList>
            <person name="Osterblad M."/>
            <person name="Karah N."/>
            <person name="Halkilahti J."/>
            <person name="Sarkkinen H."/>
            <person name="Uhlin B.E."/>
            <person name="Jalava J."/>
        </authorList>
    </citation>
    <scope>NUCLEOTIDE SEQUENCE</scope>
    <source>
        <strain evidence="1">ESBL4969</strain>
    </source>
</reference>
<protein>
    <submittedName>
        <fullName evidence="1">Phenol hydroxylase subunit 8</fullName>
    </submittedName>
</protein>
<proteinExistence type="predicted"/>
<dbReference type="Pfam" id="PF06099">
    <property type="entry name" value="Phenol_hyd_sub"/>
    <property type="match status" value="1"/>
</dbReference>